<keyword evidence="10" id="KW-0677">Repeat</keyword>
<evidence type="ECO:0000256" key="11">
    <source>
        <dbReference type="ARBA" id="ARBA00022792"/>
    </source>
</evidence>
<feature type="compositionally biased region" description="Basic and acidic residues" evidence="18">
    <location>
        <begin position="216"/>
        <end position="229"/>
    </location>
</feature>
<keyword evidence="13" id="KW-0496">Mitochondrion</keyword>
<dbReference type="PROSITE" id="PS51215">
    <property type="entry name" value="AWS"/>
    <property type="match status" value="1"/>
</dbReference>
<keyword evidence="8" id="KW-0949">S-adenosyl-L-methionine</keyword>
<feature type="region of interest" description="Disordered" evidence="18">
    <location>
        <begin position="264"/>
        <end position="298"/>
    </location>
</feature>
<evidence type="ECO:0000256" key="17">
    <source>
        <dbReference type="PROSITE-ProRule" id="PRU00282"/>
    </source>
</evidence>
<keyword evidence="15" id="KW-0539">Nucleus</keyword>
<protein>
    <submittedName>
        <fullName evidence="22">Putative set domain-containing protein</fullName>
    </submittedName>
</protein>
<evidence type="ECO:0000256" key="4">
    <source>
        <dbReference type="ARBA" id="ARBA00022448"/>
    </source>
</evidence>
<dbReference type="GO" id="GO:0005743">
    <property type="term" value="C:mitochondrial inner membrane"/>
    <property type="evidence" value="ECO:0007669"/>
    <property type="project" value="UniProtKB-SubCell"/>
</dbReference>
<dbReference type="AlphaFoldDB" id="A0A8H6ENV2"/>
<dbReference type="InterPro" id="IPR001214">
    <property type="entry name" value="SET_dom"/>
</dbReference>
<evidence type="ECO:0000256" key="18">
    <source>
        <dbReference type="SAM" id="MobiDB-lite"/>
    </source>
</evidence>
<evidence type="ECO:0000259" key="19">
    <source>
        <dbReference type="PROSITE" id="PS50280"/>
    </source>
</evidence>
<keyword evidence="9 17" id="KW-0812">Transmembrane</keyword>
<dbReference type="Gene3D" id="1.50.40.10">
    <property type="entry name" value="Mitochondrial carrier domain"/>
    <property type="match status" value="2"/>
</dbReference>
<keyword evidence="5" id="KW-0158">Chromosome</keyword>
<feature type="domain" description="SET" evidence="19">
    <location>
        <begin position="464"/>
        <end position="580"/>
    </location>
</feature>
<gene>
    <name evidence="22" type="ORF">Bfra_000959</name>
</gene>
<feature type="compositionally biased region" description="Polar residues" evidence="18">
    <location>
        <begin position="53"/>
        <end position="63"/>
    </location>
</feature>
<evidence type="ECO:0000256" key="12">
    <source>
        <dbReference type="ARBA" id="ARBA00022989"/>
    </source>
</evidence>
<dbReference type="FunFam" id="1.50.40.10:FF:000079">
    <property type="entry name" value="Mitochondrial carrier protein RIM2"/>
    <property type="match status" value="1"/>
</dbReference>
<dbReference type="EMBL" id="JABFCT010000002">
    <property type="protein sequence ID" value="KAF5878790.1"/>
    <property type="molecule type" value="Genomic_DNA"/>
</dbReference>
<feature type="domain" description="AWS" evidence="21">
    <location>
        <begin position="400"/>
        <end position="447"/>
    </location>
</feature>
<feature type="repeat" description="Solcar" evidence="17">
    <location>
        <begin position="813"/>
        <end position="924"/>
    </location>
</feature>
<evidence type="ECO:0000256" key="14">
    <source>
        <dbReference type="ARBA" id="ARBA00023136"/>
    </source>
</evidence>
<dbReference type="FunFam" id="2.170.270.10:FF:000037">
    <property type="entry name" value="Histone-lysine N-methyltransferase"/>
    <property type="match status" value="1"/>
</dbReference>
<comment type="caution">
    <text evidence="22">The sequence shown here is derived from an EMBL/GenBank/DDBJ whole genome shotgun (WGS) entry which is preliminary data.</text>
</comment>
<keyword evidence="6" id="KW-0489">Methyltransferase</keyword>
<dbReference type="Pfam" id="PF00856">
    <property type="entry name" value="SET"/>
    <property type="match status" value="1"/>
</dbReference>
<feature type="region of interest" description="Disordered" evidence="18">
    <location>
        <begin position="170"/>
        <end position="229"/>
    </location>
</feature>
<dbReference type="InterPro" id="IPR006560">
    <property type="entry name" value="AWS_dom"/>
</dbReference>
<evidence type="ECO:0000256" key="5">
    <source>
        <dbReference type="ARBA" id="ARBA00022454"/>
    </source>
</evidence>
<dbReference type="PROSITE" id="PS50920">
    <property type="entry name" value="SOLCAR"/>
    <property type="match status" value="3"/>
</dbReference>
<dbReference type="SMART" id="SM00317">
    <property type="entry name" value="SET"/>
    <property type="match status" value="1"/>
</dbReference>
<dbReference type="PROSITE" id="PS50280">
    <property type="entry name" value="SET"/>
    <property type="match status" value="1"/>
</dbReference>
<comment type="catalytic activity">
    <reaction evidence="16">
        <text>5-methyl-UTP(out) + UTP(in) = 5-methyl-UTP(in) + UTP(out)</text>
        <dbReference type="Rhea" id="RHEA:73523"/>
        <dbReference type="ChEBI" id="CHEBI:46398"/>
        <dbReference type="ChEBI" id="CHEBI:63527"/>
    </reaction>
</comment>
<evidence type="ECO:0000256" key="15">
    <source>
        <dbReference type="ARBA" id="ARBA00023242"/>
    </source>
</evidence>
<keyword evidence="14 17" id="KW-0472">Membrane</keyword>
<feature type="repeat" description="Solcar" evidence="17">
    <location>
        <begin position="1049"/>
        <end position="1138"/>
    </location>
</feature>
<dbReference type="Gene3D" id="2.170.270.10">
    <property type="entry name" value="SET domain"/>
    <property type="match status" value="1"/>
</dbReference>
<evidence type="ECO:0000256" key="10">
    <source>
        <dbReference type="ARBA" id="ARBA00022737"/>
    </source>
</evidence>
<dbReference type="SUPFAM" id="SSF82199">
    <property type="entry name" value="SET domain"/>
    <property type="match status" value="1"/>
</dbReference>
<comment type="subcellular location">
    <subcellularLocation>
        <location evidence="2">Chromosome</location>
    </subcellularLocation>
    <subcellularLocation>
        <location evidence="3">Mitochondrion inner membrane</location>
        <topology evidence="3">Multi-pass membrane protein</topology>
    </subcellularLocation>
    <subcellularLocation>
        <location evidence="1">Nucleus</location>
    </subcellularLocation>
</comment>
<evidence type="ECO:0000259" key="20">
    <source>
        <dbReference type="PROSITE" id="PS50868"/>
    </source>
</evidence>
<feature type="compositionally biased region" description="Basic and acidic residues" evidence="18">
    <location>
        <begin position="731"/>
        <end position="743"/>
    </location>
</feature>
<evidence type="ECO:0000256" key="3">
    <source>
        <dbReference type="ARBA" id="ARBA00004448"/>
    </source>
</evidence>
<evidence type="ECO:0000256" key="13">
    <source>
        <dbReference type="ARBA" id="ARBA00023128"/>
    </source>
</evidence>
<evidence type="ECO:0000256" key="16">
    <source>
        <dbReference type="ARBA" id="ARBA00093195"/>
    </source>
</evidence>
<feature type="compositionally biased region" description="Low complexity" evidence="18">
    <location>
        <begin position="35"/>
        <end position="52"/>
    </location>
</feature>
<dbReference type="PRINTS" id="PR00926">
    <property type="entry name" value="MITOCARRIER"/>
</dbReference>
<dbReference type="Pfam" id="PF17907">
    <property type="entry name" value="AWS"/>
    <property type="match status" value="1"/>
</dbReference>
<dbReference type="SUPFAM" id="SSF103506">
    <property type="entry name" value="Mitochondrial carrier"/>
    <property type="match status" value="1"/>
</dbReference>
<sequence>MFSNLLDRMGASSRSSSKHEITRAPSSESIETSITVDDTSNLNSSTSTPPTSIGDNVSVTSATGKPEPIADEASIAPEHTDRRSQRARAKVGTYNAKILAGTAVHTPKKFLKEKSAPDNEARRQTISGGELADVLGPVNASASTVGKNAQKLVSEGIDALDLSWSVKKLPKSASKINQKSPKSTAAKKEDLSRRKSLRSTPGEKADGPTKKISLLGKRDRKEMEGGLQKAKRELRNLADTKEFAKIETEPVVLEVWSNGKLVKKESARKKKKAEEAQSQVSEPEPTKTPAKKVAQGRKEKAWLTKGLYAGQDPANLDWFKSSGNTKSAFKWTGKPNKALPLPLWNGQRLLHVGRDFKLPFDICAPLPPGQPKPTEWYKTSHNRFIGEAGSMWKKSSLFDSFFSKCICKPDAGCDEDCQNRIMLYECDDTNCGAGRDSCTNRAFAELFNRRKGNSFRKGGNKYEIGVEVIKTADRGYGVRSNRCFNANQIIVEYTGEIITEDECDRRMNEDYKDNDCYYLMSFDQNMIIDATRGSIARFVNHSCRPNCRMVKWIVEGKPRMALFAGDNPIMTGDELTYDYNFDPFSAKNVQACRCGSDNCRGVLGPRPKDQKVIKPTTIKDVVKAGLKAGKRKLQQMIGDDEDDEDAQVQKKRKTKTATGVKSSISAATTNVAKTVKKTVSSQLSNARHVVGSSKKTINVSQATAGSLKTYGKKQMKLSSSTTNLTIVSPEKSPKGKETRRESMTKSISRSRRSTRRSSVFDDANENTFMNTTEDRSKRALHELHLTQSRENGDLGPSQSGYVSKVATKPVPVAKSWAHFVAGGVGGMTAAALTAPLDVLKTRLQSDFYQAQLAQSRLAKGISPHAHLSPLRSGLLHFRETFQILGSVHRLEGYRALFKGLGPNLVGVVPARSINFFVVGNGKRILAGYNGGVESAWVVCLAAAAAGITTSTVTNPIWLIKTRLQLDKNVAERAGDVGKRQYKNSWDCIKQVVKGEGIRGLYKGMSASYLGVTESTLQWVLYEQMKKSLEKREERITLSGKPRNFLDHSIQWTGSLGAAGFAKLVAALATYPHEVLRTRLRQAPLDHGRPKYTGLVQCFNLVWKEEGMAALYGGLTPHLLRTVPSAAIMFGMYEGILKLLEKPASP</sequence>
<feature type="region of interest" description="Disordered" evidence="18">
    <location>
        <begin position="720"/>
        <end position="776"/>
    </location>
</feature>
<evidence type="ECO:0000256" key="7">
    <source>
        <dbReference type="ARBA" id="ARBA00022679"/>
    </source>
</evidence>
<reference evidence="22 23" key="1">
    <citation type="journal article" date="2020" name="Phytopathology">
        <title>A high-quality genome resource of Botrytis fragariae, a new and rapidly spreading fungal pathogen causing strawberry gray mold in the U.S.A.</title>
        <authorList>
            <person name="Wu Y."/>
            <person name="Saski C.A."/>
            <person name="Schnabel G."/>
            <person name="Xiao S."/>
            <person name="Hu M."/>
        </authorList>
    </citation>
    <scope>NUCLEOTIDE SEQUENCE [LARGE SCALE GENOMIC DNA]</scope>
    <source>
        <strain evidence="22 23">BVB16</strain>
    </source>
</reference>
<dbReference type="GO" id="GO:0032259">
    <property type="term" value="P:methylation"/>
    <property type="evidence" value="ECO:0007669"/>
    <property type="project" value="UniProtKB-KW"/>
</dbReference>
<evidence type="ECO:0000313" key="23">
    <source>
        <dbReference type="Proteomes" id="UP000531561"/>
    </source>
</evidence>
<feature type="repeat" description="Solcar" evidence="17">
    <location>
        <begin position="933"/>
        <end position="1027"/>
    </location>
</feature>
<organism evidence="22 23">
    <name type="scientific">Botrytis fragariae</name>
    <dbReference type="NCBI Taxonomy" id="1964551"/>
    <lineage>
        <taxon>Eukaryota</taxon>
        <taxon>Fungi</taxon>
        <taxon>Dikarya</taxon>
        <taxon>Ascomycota</taxon>
        <taxon>Pezizomycotina</taxon>
        <taxon>Leotiomycetes</taxon>
        <taxon>Helotiales</taxon>
        <taxon>Sclerotiniaceae</taxon>
        <taxon>Botrytis</taxon>
    </lineage>
</organism>
<keyword evidence="11" id="KW-0999">Mitochondrion inner membrane</keyword>
<evidence type="ECO:0000313" key="22">
    <source>
        <dbReference type="EMBL" id="KAF5878790.1"/>
    </source>
</evidence>
<evidence type="ECO:0000256" key="8">
    <source>
        <dbReference type="ARBA" id="ARBA00022691"/>
    </source>
</evidence>
<dbReference type="GO" id="GO:0042054">
    <property type="term" value="F:histone methyltransferase activity"/>
    <property type="evidence" value="ECO:0007669"/>
    <property type="project" value="InterPro"/>
</dbReference>
<dbReference type="GO" id="GO:1990519">
    <property type="term" value="P:pyrimidine nucleotide import into mitochondrion"/>
    <property type="evidence" value="ECO:0007669"/>
    <property type="project" value="TreeGrafter"/>
</dbReference>
<evidence type="ECO:0000256" key="9">
    <source>
        <dbReference type="ARBA" id="ARBA00022692"/>
    </source>
</evidence>
<feature type="compositionally biased region" description="Basic and acidic residues" evidence="18">
    <location>
        <begin position="110"/>
        <end position="123"/>
    </location>
</feature>
<dbReference type="GO" id="GO:0005634">
    <property type="term" value="C:nucleus"/>
    <property type="evidence" value="ECO:0007669"/>
    <property type="project" value="UniProtKB-SubCell"/>
</dbReference>
<dbReference type="PROSITE" id="PS50868">
    <property type="entry name" value="POST_SET"/>
    <property type="match status" value="1"/>
</dbReference>
<evidence type="ECO:0000259" key="21">
    <source>
        <dbReference type="PROSITE" id="PS51215"/>
    </source>
</evidence>
<keyword evidence="4" id="KW-0813">Transport</keyword>
<feature type="compositionally biased region" description="Polar residues" evidence="18">
    <location>
        <begin position="24"/>
        <end position="34"/>
    </location>
</feature>
<feature type="domain" description="Post-SET" evidence="20">
    <location>
        <begin position="588"/>
        <end position="604"/>
    </location>
</feature>
<dbReference type="FunFam" id="1.50.40.10:FF:000088">
    <property type="entry name" value="Mitochondrial carrier protein RIM2"/>
    <property type="match status" value="1"/>
</dbReference>
<feature type="region of interest" description="Disordered" evidence="18">
    <location>
        <begin position="638"/>
        <end position="658"/>
    </location>
</feature>
<dbReference type="GeneID" id="59255093"/>
<accession>A0A8H6ENV2</accession>
<dbReference type="PANTHER" id="PTHR45829:SF4">
    <property type="entry name" value="MITOCHONDRIAL CARRIER PROTEIN RIM2"/>
    <property type="match status" value="1"/>
</dbReference>
<dbReference type="PANTHER" id="PTHR45829">
    <property type="entry name" value="MITOCHONDRIAL CARRIER PROTEIN RIM2"/>
    <property type="match status" value="1"/>
</dbReference>
<feature type="region of interest" description="Disordered" evidence="18">
    <location>
        <begin position="109"/>
        <end position="130"/>
    </location>
</feature>
<dbReference type="GO" id="GO:0005694">
    <property type="term" value="C:chromosome"/>
    <property type="evidence" value="ECO:0007669"/>
    <property type="project" value="UniProtKB-SubCell"/>
</dbReference>
<evidence type="ECO:0000256" key="1">
    <source>
        <dbReference type="ARBA" id="ARBA00004123"/>
    </source>
</evidence>
<dbReference type="OrthoDB" id="422362at2759"/>
<dbReference type="InterPro" id="IPR003616">
    <property type="entry name" value="Post-SET_dom"/>
</dbReference>
<dbReference type="GO" id="GO:0015218">
    <property type="term" value="F:pyrimidine nucleotide transmembrane transporter activity"/>
    <property type="evidence" value="ECO:0007669"/>
    <property type="project" value="InterPro"/>
</dbReference>
<dbReference type="RefSeq" id="XP_037197734.1">
    <property type="nucleotide sequence ID" value="XM_037331401.1"/>
</dbReference>
<keyword evidence="23" id="KW-1185">Reference proteome</keyword>
<dbReference type="InterPro" id="IPR002067">
    <property type="entry name" value="MCP"/>
</dbReference>
<keyword evidence="12" id="KW-1133">Transmembrane helix</keyword>
<dbReference type="InterPro" id="IPR018108">
    <property type="entry name" value="MCP_transmembrane"/>
</dbReference>
<name>A0A8H6ENV2_9HELO</name>
<evidence type="ECO:0000256" key="2">
    <source>
        <dbReference type="ARBA" id="ARBA00004286"/>
    </source>
</evidence>
<dbReference type="InterPro" id="IPR023395">
    <property type="entry name" value="MCP_dom_sf"/>
</dbReference>
<dbReference type="Pfam" id="PF00153">
    <property type="entry name" value="Mito_carr"/>
    <property type="match status" value="3"/>
</dbReference>
<dbReference type="Proteomes" id="UP000531561">
    <property type="component" value="Unassembled WGS sequence"/>
</dbReference>
<proteinExistence type="predicted"/>
<feature type="compositionally biased region" description="Polar residues" evidence="18">
    <location>
        <begin position="174"/>
        <end position="183"/>
    </location>
</feature>
<feature type="region of interest" description="Disordered" evidence="18">
    <location>
        <begin position="1"/>
        <end position="90"/>
    </location>
</feature>
<keyword evidence="7" id="KW-0808">Transferase</keyword>
<evidence type="ECO:0000256" key="6">
    <source>
        <dbReference type="ARBA" id="ARBA00022603"/>
    </source>
</evidence>
<dbReference type="InterPro" id="IPR049562">
    <property type="entry name" value="SLC25A33/36-like"/>
</dbReference>
<dbReference type="SMART" id="SM00508">
    <property type="entry name" value="PostSET"/>
    <property type="match status" value="1"/>
</dbReference>
<dbReference type="InterPro" id="IPR046341">
    <property type="entry name" value="SET_dom_sf"/>
</dbReference>